<reference evidence="3" key="1">
    <citation type="journal article" date="2014" name="Stand. Genomic Sci.">
        <title>Genome sequence of the exopolysaccharide-producing Salipiger mucosus type strain (DSM 16094(T)), a moderately halophilic member of the Roseobacter clade.</title>
        <authorList>
            <person name="Riedel T."/>
            <person name="Spring S."/>
            <person name="Fiebig A."/>
            <person name="Petersen J."/>
            <person name="Kyrpides N.C."/>
            <person name="Goker M."/>
            <person name="Klenk H.P."/>
        </authorList>
    </citation>
    <scope>NUCLEOTIDE SEQUENCE [LARGE SCALE GENOMIC DNA]</scope>
    <source>
        <strain evidence="3">DSM 16094</strain>
    </source>
</reference>
<dbReference type="Proteomes" id="UP000015347">
    <property type="component" value="Unassembled WGS sequence"/>
</dbReference>
<dbReference type="EC" id="4.2.1.18" evidence="2"/>
<sequence>MSHDSIRVTRDARGLATVTLARPEKHNAMNAAMIAELSEAAERTCRRRQRPGRDPYRRGRSFCAGGDLGWMRAQAEKDRAGKVQEAQGLARMLGLWNRMPKPVIGQVHGAAYGGGIGLIAVCDIVVAEENTRFALTETRLGLIPATIGPFVVSRMGEAFARQVFFTARPFDAAFLMRAGMVARICPADGLAEAVEDEVSAVLDCAPGAVSAAKSLCRDLSGPEPMEAGDMTANALADRWETEEAQEGIAAFFAKKTPSWRQRA</sequence>
<name>S9QVK0_9RHOB</name>
<organism evidence="2 3">
    <name type="scientific">Salipiger mucosus DSM 16094</name>
    <dbReference type="NCBI Taxonomy" id="1123237"/>
    <lineage>
        <taxon>Bacteria</taxon>
        <taxon>Pseudomonadati</taxon>
        <taxon>Pseudomonadota</taxon>
        <taxon>Alphaproteobacteria</taxon>
        <taxon>Rhodobacterales</taxon>
        <taxon>Roseobacteraceae</taxon>
        <taxon>Salipiger</taxon>
    </lineage>
</organism>
<dbReference type="OrthoDB" id="9795613at2"/>
<dbReference type="Gene3D" id="3.90.226.10">
    <property type="entry name" value="2-enoyl-CoA Hydratase, Chain A, domain 1"/>
    <property type="match status" value="1"/>
</dbReference>
<dbReference type="CDD" id="cd06558">
    <property type="entry name" value="crotonase-like"/>
    <property type="match status" value="1"/>
</dbReference>
<dbReference type="SUPFAM" id="SSF52096">
    <property type="entry name" value="ClpP/crotonase"/>
    <property type="match status" value="1"/>
</dbReference>
<dbReference type="eggNOG" id="COG1024">
    <property type="taxonomic scope" value="Bacteria"/>
</dbReference>
<dbReference type="GO" id="GO:0008300">
    <property type="term" value="P:isoprenoid catabolic process"/>
    <property type="evidence" value="ECO:0007669"/>
    <property type="project" value="TreeGrafter"/>
</dbReference>
<dbReference type="PANTHER" id="PTHR42964:SF1">
    <property type="entry name" value="POLYKETIDE BIOSYNTHESIS ENOYL-COA HYDRATASE PKSH-RELATED"/>
    <property type="match status" value="1"/>
</dbReference>
<comment type="similarity">
    <text evidence="1">Belongs to the enoyl-CoA hydratase/isomerase family.</text>
</comment>
<dbReference type="InterPro" id="IPR014748">
    <property type="entry name" value="Enoyl-CoA_hydra_C"/>
</dbReference>
<evidence type="ECO:0000313" key="2">
    <source>
        <dbReference type="EMBL" id="EPX83598.1"/>
    </source>
</evidence>
<proteinExistence type="inferred from homology"/>
<dbReference type="GO" id="GO:0004490">
    <property type="term" value="F:methylglutaconyl-CoA hydratase activity"/>
    <property type="evidence" value="ECO:0007669"/>
    <property type="project" value="UniProtKB-EC"/>
</dbReference>
<dbReference type="InterPro" id="IPR029045">
    <property type="entry name" value="ClpP/crotonase-like_dom_sf"/>
</dbReference>
<keyword evidence="2" id="KW-0456">Lyase</keyword>
<comment type="caution">
    <text evidence="2">The sequence shown here is derived from an EMBL/GenBank/DDBJ whole genome shotgun (WGS) entry which is preliminary data.</text>
</comment>
<dbReference type="AlphaFoldDB" id="S9QVK0"/>
<keyword evidence="3" id="KW-1185">Reference proteome</keyword>
<dbReference type="Pfam" id="PF00378">
    <property type="entry name" value="ECH_1"/>
    <property type="match status" value="1"/>
</dbReference>
<dbReference type="PANTHER" id="PTHR42964">
    <property type="entry name" value="ENOYL-COA HYDRATASE"/>
    <property type="match status" value="1"/>
</dbReference>
<evidence type="ECO:0000313" key="3">
    <source>
        <dbReference type="Proteomes" id="UP000015347"/>
    </source>
</evidence>
<dbReference type="Gene3D" id="1.10.12.10">
    <property type="entry name" value="Lyase 2-enoyl-coa Hydratase, Chain A, domain 2"/>
    <property type="match status" value="1"/>
</dbReference>
<protein>
    <submittedName>
        <fullName evidence="2">Methylglutaconyl-CoA hydratase</fullName>
        <ecNumber evidence="2">4.2.1.18</ecNumber>
    </submittedName>
</protein>
<dbReference type="STRING" id="1123237.Salmuc_02206"/>
<dbReference type="HOGENOM" id="CLU_009834_7_3_5"/>
<dbReference type="InterPro" id="IPR051683">
    <property type="entry name" value="Enoyl-CoA_Hydratase/Isomerase"/>
</dbReference>
<dbReference type="InterPro" id="IPR001753">
    <property type="entry name" value="Enoyl-CoA_hydra/iso"/>
</dbReference>
<dbReference type="EMBL" id="APVH01000015">
    <property type="protein sequence ID" value="EPX83598.1"/>
    <property type="molecule type" value="Genomic_DNA"/>
</dbReference>
<accession>S9QVK0</accession>
<dbReference type="RefSeq" id="WP_021120131.1">
    <property type="nucleotide sequence ID" value="NZ_KE557274.1"/>
</dbReference>
<evidence type="ECO:0000256" key="1">
    <source>
        <dbReference type="ARBA" id="ARBA00005254"/>
    </source>
</evidence>
<gene>
    <name evidence="2" type="ORF">Salmuc_02206</name>
</gene>